<feature type="compositionally biased region" description="Basic and acidic residues" evidence="1">
    <location>
        <begin position="59"/>
        <end position="80"/>
    </location>
</feature>
<evidence type="ECO:0008006" key="5">
    <source>
        <dbReference type="Google" id="ProtNLM"/>
    </source>
</evidence>
<feature type="chain" id="PRO_5035813825" description="Secreted protein" evidence="2">
    <location>
        <begin position="24"/>
        <end position="80"/>
    </location>
</feature>
<organism evidence="3 4">
    <name type="scientific">Ceratopteris richardii</name>
    <name type="common">Triangle waterfern</name>
    <dbReference type="NCBI Taxonomy" id="49495"/>
    <lineage>
        <taxon>Eukaryota</taxon>
        <taxon>Viridiplantae</taxon>
        <taxon>Streptophyta</taxon>
        <taxon>Embryophyta</taxon>
        <taxon>Tracheophyta</taxon>
        <taxon>Polypodiopsida</taxon>
        <taxon>Polypodiidae</taxon>
        <taxon>Polypodiales</taxon>
        <taxon>Pteridineae</taxon>
        <taxon>Pteridaceae</taxon>
        <taxon>Parkerioideae</taxon>
        <taxon>Ceratopteris</taxon>
    </lineage>
</organism>
<feature type="signal peptide" evidence="2">
    <location>
        <begin position="1"/>
        <end position="23"/>
    </location>
</feature>
<evidence type="ECO:0000256" key="2">
    <source>
        <dbReference type="SAM" id="SignalP"/>
    </source>
</evidence>
<evidence type="ECO:0000313" key="4">
    <source>
        <dbReference type="Proteomes" id="UP000825935"/>
    </source>
</evidence>
<name>A0A8T2Q4S7_CERRI</name>
<evidence type="ECO:0000313" key="3">
    <source>
        <dbReference type="EMBL" id="KAH7278646.1"/>
    </source>
</evidence>
<dbReference type="EMBL" id="CM035443">
    <property type="protein sequence ID" value="KAH7278646.1"/>
    <property type="molecule type" value="Genomic_DNA"/>
</dbReference>
<keyword evidence="4" id="KW-1185">Reference proteome</keyword>
<dbReference type="AlphaFoldDB" id="A0A8T2Q4S7"/>
<keyword evidence="2" id="KW-0732">Signal</keyword>
<accession>A0A8T2Q4S7</accession>
<sequence>MVCMYSSSSLFPILFFPIPPVVATYRREREERERLRIFFPLHPSSSCYRTQGAIARSAVKRERETQRERGRDRDLRCSLL</sequence>
<evidence type="ECO:0000256" key="1">
    <source>
        <dbReference type="SAM" id="MobiDB-lite"/>
    </source>
</evidence>
<reference evidence="3" key="1">
    <citation type="submission" date="2021-08" db="EMBL/GenBank/DDBJ databases">
        <title>WGS assembly of Ceratopteris richardii.</title>
        <authorList>
            <person name="Marchant D.B."/>
            <person name="Chen G."/>
            <person name="Jenkins J."/>
            <person name="Shu S."/>
            <person name="Leebens-Mack J."/>
            <person name="Grimwood J."/>
            <person name="Schmutz J."/>
            <person name="Soltis P."/>
            <person name="Soltis D."/>
            <person name="Chen Z.-H."/>
        </authorList>
    </citation>
    <scope>NUCLEOTIDE SEQUENCE</scope>
    <source>
        <strain evidence="3">Whitten #5841</strain>
        <tissue evidence="3">Leaf</tissue>
    </source>
</reference>
<protein>
    <recommendedName>
        <fullName evidence="5">Secreted protein</fullName>
    </recommendedName>
</protein>
<comment type="caution">
    <text evidence="3">The sequence shown here is derived from an EMBL/GenBank/DDBJ whole genome shotgun (WGS) entry which is preliminary data.</text>
</comment>
<feature type="region of interest" description="Disordered" evidence="1">
    <location>
        <begin position="58"/>
        <end position="80"/>
    </location>
</feature>
<dbReference type="Proteomes" id="UP000825935">
    <property type="component" value="Chromosome 38"/>
</dbReference>
<gene>
    <name evidence="3" type="ORF">KP509_38G050500</name>
</gene>
<proteinExistence type="predicted"/>